<evidence type="ECO:0000313" key="2">
    <source>
        <dbReference type="Proteomes" id="UP000499080"/>
    </source>
</evidence>
<dbReference type="AlphaFoldDB" id="A0A4Y2CA79"/>
<accession>A0A4Y2CA79</accession>
<reference evidence="1 2" key="1">
    <citation type="journal article" date="2019" name="Sci. Rep.">
        <title>Orb-weaving spider Araneus ventricosus genome elucidates the spidroin gene catalogue.</title>
        <authorList>
            <person name="Kono N."/>
            <person name="Nakamura H."/>
            <person name="Ohtoshi R."/>
            <person name="Moran D.A.P."/>
            <person name="Shinohara A."/>
            <person name="Yoshida Y."/>
            <person name="Fujiwara M."/>
            <person name="Mori M."/>
            <person name="Tomita M."/>
            <person name="Arakawa K."/>
        </authorList>
    </citation>
    <scope>NUCLEOTIDE SEQUENCE [LARGE SCALE GENOMIC DNA]</scope>
</reference>
<evidence type="ECO:0000313" key="1">
    <source>
        <dbReference type="EMBL" id="GBM01342.1"/>
    </source>
</evidence>
<name>A0A4Y2CA79_ARAVE</name>
<protein>
    <submittedName>
        <fullName evidence="1">Uncharacterized protein</fullName>
    </submittedName>
</protein>
<proteinExistence type="predicted"/>
<gene>
    <name evidence="1" type="ORF">AVEN_135769_1</name>
</gene>
<organism evidence="1 2">
    <name type="scientific">Araneus ventricosus</name>
    <name type="common">Orbweaver spider</name>
    <name type="synonym">Epeira ventricosa</name>
    <dbReference type="NCBI Taxonomy" id="182803"/>
    <lineage>
        <taxon>Eukaryota</taxon>
        <taxon>Metazoa</taxon>
        <taxon>Ecdysozoa</taxon>
        <taxon>Arthropoda</taxon>
        <taxon>Chelicerata</taxon>
        <taxon>Arachnida</taxon>
        <taxon>Araneae</taxon>
        <taxon>Araneomorphae</taxon>
        <taxon>Entelegynae</taxon>
        <taxon>Araneoidea</taxon>
        <taxon>Araneidae</taxon>
        <taxon>Araneus</taxon>
    </lineage>
</organism>
<keyword evidence="2" id="KW-1185">Reference proteome</keyword>
<sequence>MTEDDCFTAYLNRIALLNIPLCLLYSESDEINACLQGLSDDYPPAVRQWFMVKSVLLSLLKRYNILLALDLEQNFRLLPLPVCHSHVAGSHGDIMHSLSTDRSWTSNLMGRCCLKKKVRSNLKKK</sequence>
<dbReference type="EMBL" id="BGPR01000168">
    <property type="protein sequence ID" value="GBM01342.1"/>
    <property type="molecule type" value="Genomic_DNA"/>
</dbReference>
<comment type="caution">
    <text evidence="1">The sequence shown here is derived from an EMBL/GenBank/DDBJ whole genome shotgun (WGS) entry which is preliminary data.</text>
</comment>
<dbReference type="Proteomes" id="UP000499080">
    <property type="component" value="Unassembled WGS sequence"/>
</dbReference>